<dbReference type="GO" id="GO:0043565">
    <property type="term" value="F:sequence-specific DNA binding"/>
    <property type="evidence" value="ECO:0007669"/>
    <property type="project" value="InterPro"/>
</dbReference>
<dbReference type="PANTHER" id="PTHR46796:SF6">
    <property type="entry name" value="ARAC SUBFAMILY"/>
    <property type="match status" value="1"/>
</dbReference>
<dbReference type="InterPro" id="IPR020449">
    <property type="entry name" value="Tscrpt_reg_AraC-type_HTH"/>
</dbReference>
<dbReference type="InterPro" id="IPR018060">
    <property type="entry name" value="HTH_AraC"/>
</dbReference>
<keyword evidence="6" id="KW-1185">Reference proteome</keyword>
<dbReference type="RefSeq" id="WP_068134639.1">
    <property type="nucleotide sequence ID" value="NZ_AP014924.1"/>
</dbReference>
<proteinExistence type="predicted"/>
<dbReference type="STRING" id="1555112.LIP_0840"/>
<reference evidence="6" key="1">
    <citation type="submission" date="2015-07" db="EMBL/GenBank/DDBJ databases">
        <title>Complete genome sequence and phylogenetic analysis of Limnochorda pilosa.</title>
        <authorList>
            <person name="Watanabe M."/>
            <person name="Kojima H."/>
            <person name="Fukui M."/>
        </authorList>
    </citation>
    <scope>NUCLEOTIDE SEQUENCE [LARGE SCALE GENOMIC DNA]</scope>
    <source>
        <strain evidence="6">HC45</strain>
    </source>
</reference>
<dbReference type="PATRIC" id="fig|1555112.3.peg.872"/>
<keyword evidence="1" id="KW-0805">Transcription regulation</keyword>
<dbReference type="OrthoDB" id="4480133at2"/>
<keyword evidence="3" id="KW-0804">Transcription</keyword>
<dbReference type="SMART" id="SM00342">
    <property type="entry name" value="HTH_ARAC"/>
    <property type="match status" value="1"/>
</dbReference>
<dbReference type="PANTHER" id="PTHR46796">
    <property type="entry name" value="HTH-TYPE TRANSCRIPTIONAL ACTIVATOR RHAS-RELATED"/>
    <property type="match status" value="1"/>
</dbReference>
<dbReference type="InterPro" id="IPR009057">
    <property type="entry name" value="Homeodomain-like_sf"/>
</dbReference>
<dbReference type="KEGG" id="lpil:LIP_0840"/>
<gene>
    <name evidence="5" type="ORF">LIP_0840</name>
</gene>
<dbReference type="Gene3D" id="1.10.10.60">
    <property type="entry name" value="Homeodomain-like"/>
    <property type="match status" value="1"/>
</dbReference>
<dbReference type="EMBL" id="AP014924">
    <property type="protein sequence ID" value="BAS26697.1"/>
    <property type="molecule type" value="Genomic_DNA"/>
</dbReference>
<evidence type="ECO:0000256" key="1">
    <source>
        <dbReference type="ARBA" id="ARBA00023015"/>
    </source>
</evidence>
<dbReference type="Proteomes" id="UP000065807">
    <property type="component" value="Chromosome"/>
</dbReference>
<feature type="domain" description="HTH araC/xylS-type" evidence="4">
    <location>
        <begin position="216"/>
        <end position="317"/>
    </location>
</feature>
<organism evidence="5 6">
    <name type="scientific">Limnochorda pilosa</name>
    <dbReference type="NCBI Taxonomy" id="1555112"/>
    <lineage>
        <taxon>Bacteria</taxon>
        <taxon>Bacillati</taxon>
        <taxon>Bacillota</taxon>
        <taxon>Limnochordia</taxon>
        <taxon>Limnochordales</taxon>
        <taxon>Limnochordaceae</taxon>
        <taxon>Limnochorda</taxon>
    </lineage>
</organism>
<keyword evidence="2" id="KW-0238">DNA-binding</keyword>
<evidence type="ECO:0000313" key="6">
    <source>
        <dbReference type="Proteomes" id="UP000065807"/>
    </source>
</evidence>
<dbReference type="Pfam" id="PF12833">
    <property type="entry name" value="HTH_18"/>
    <property type="match status" value="1"/>
</dbReference>
<evidence type="ECO:0000256" key="2">
    <source>
        <dbReference type="ARBA" id="ARBA00023125"/>
    </source>
</evidence>
<evidence type="ECO:0000259" key="4">
    <source>
        <dbReference type="PROSITE" id="PS01124"/>
    </source>
</evidence>
<dbReference type="PROSITE" id="PS01124">
    <property type="entry name" value="HTH_ARAC_FAMILY_2"/>
    <property type="match status" value="1"/>
</dbReference>
<reference evidence="6" key="2">
    <citation type="journal article" date="2016" name="Int. J. Syst. Evol. Microbiol.">
        <title>Complete genome sequence and cell structure of Limnochorda pilosa, a Gram-negative spore-former within the phylum Firmicutes.</title>
        <authorList>
            <person name="Watanabe M."/>
            <person name="Kojima H."/>
            <person name="Fukui M."/>
        </authorList>
    </citation>
    <scope>NUCLEOTIDE SEQUENCE [LARGE SCALE GENOMIC DNA]</scope>
    <source>
        <strain evidence="6">HC45</strain>
    </source>
</reference>
<dbReference type="AlphaFoldDB" id="A0A0K2SI57"/>
<name>A0A0K2SI57_LIMPI</name>
<sequence>MDSLRFSSRTIPARHRARAIQEFYAAIAGVRVDRRGETPLWVDSSLRRLPGVTMARTRCMPCEVRRLRSHIADANDDLVLCIVTRGSVTVRLAGGEEILCEAGDAYLGPNDLPAERIFHRPTAFLDLGIPRSLLRPLVARSNDAFAQQKLAPATSPQLRLLNSYVRVLARQHEPLHSEFAAVVAAHVRDLVAMVLGATREAAEHARMDGVRAARLRALKADVAANLTRGDLALEEVAARHRISPQYARALFHAEGTTFTDFLRSERLKHAYHRLADPRFAGWTISDIAFDSGFNDLSYFNRAFRRLYGMTPSQARASARAAVLETG</sequence>
<dbReference type="GO" id="GO:0003700">
    <property type="term" value="F:DNA-binding transcription factor activity"/>
    <property type="evidence" value="ECO:0007669"/>
    <property type="project" value="InterPro"/>
</dbReference>
<accession>A0A0K2SI57</accession>
<evidence type="ECO:0000256" key="3">
    <source>
        <dbReference type="ARBA" id="ARBA00023163"/>
    </source>
</evidence>
<dbReference type="SUPFAM" id="SSF46689">
    <property type="entry name" value="Homeodomain-like"/>
    <property type="match status" value="1"/>
</dbReference>
<dbReference type="PRINTS" id="PR00032">
    <property type="entry name" value="HTHARAC"/>
</dbReference>
<protein>
    <recommendedName>
        <fullName evidence="4">HTH araC/xylS-type domain-containing protein</fullName>
    </recommendedName>
</protein>
<evidence type="ECO:0000313" key="5">
    <source>
        <dbReference type="EMBL" id="BAS26697.1"/>
    </source>
</evidence>
<dbReference type="InterPro" id="IPR050204">
    <property type="entry name" value="AraC_XylS_family_regulators"/>
</dbReference>